<dbReference type="GO" id="GO:0008757">
    <property type="term" value="F:S-adenosylmethionine-dependent methyltransferase activity"/>
    <property type="evidence" value="ECO:0007669"/>
    <property type="project" value="InterPro"/>
</dbReference>
<evidence type="ECO:0000256" key="1">
    <source>
        <dbReference type="SAM" id="Phobius"/>
    </source>
</evidence>
<dbReference type="InterPro" id="IPR029063">
    <property type="entry name" value="SAM-dependent_MTases_sf"/>
</dbReference>
<reference evidence="3 4" key="1">
    <citation type="submission" date="2024-04" db="EMBL/GenBank/DDBJ databases">
        <authorList>
            <person name="Fracassetti M."/>
        </authorList>
    </citation>
    <scope>NUCLEOTIDE SEQUENCE [LARGE SCALE GENOMIC DNA]</scope>
</reference>
<keyword evidence="4" id="KW-1185">Reference proteome</keyword>
<dbReference type="PANTHER" id="PTHR45085:SF3">
    <property type="entry name" value="S-ADENOSYL-L-METHIONINE-DEPENDENT METHYLTRANSFERASES SUPERFAMILY PROTEIN"/>
    <property type="match status" value="1"/>
</dbReference>
<keyword evidence="1" id="KW-0812">Transmembrane</keyword>
<accession>A0AAV2G7Z7</accession>
<protein>
    <recommendedName>
        <fullName evidence="2">Methyltransferase type 11 domain-containing protein</fullName>
    </recommendedName>
</protein>
<dbReference type="Pfam" id="PF08241">
    <property type="entry name" value="Methyltransf_11"/>
    <property type="match status" value="1"/>
</dbReference>
<keyword evidence="1" id="KW-0472">Membrane</keyword>
<evidence type="ECO:0000313" key="3">
    <source>
        <dbReference type="EMBL" id="CAL1406818.1"/>
    </source>
</evidence>
<dbReference type="PANTHER" id="PTHR45085">
    <property type="entry name" value="F21J9.14"/>
    <property type="match status" value="1"/>
</dbReference>
<evidence type="ECO:0000313" key="4">
    <source>
        <dbReference type="Proteomes" id="UP001497516"/>
    </source>
</evidence>
<feature type="transmembrane region" description="Helical" evidence="1">
    <location>
        <begin position="12"/>
        <end position="31"/>
    </location>
</feature>
<proteinExistence type="predicted"/>
<dbReference type="Proteomes" id="UP001497516">
    <property type="component" value="Chromosome 8"/>
</dbReference>
<evidence type="ECO:0000259" key="2">
    <source>
        <dbReference type="Pfam" id="PF08241"/>
    </source>
</evidence>
<dbReference type="SUPFAM" id="SSF53335">
    <property type="entry name" value="S-adenosyl-L-methionine-dependent methyltransferases"/>
    <property type="match status" value="1"/>
</dbReference>
<sequence>MEKRVENLLNKVSYASITIATITLLITYLQIPETCIPPDTPITKPHQKFPSSTCDSSLRRPYLSPAKKNIRLWSSKPWISQLNSFTRFFSDLQSTGLLPNHSRVLCLSAGAGHEVMALHHMGVGDVTGIEIVESLPLVRKADPTNLPFFDAVFDFAFTARLSEALFPARFVGEMERTVAGGGYCVLAVEECGKELVDQIVGLFHRSKLVGVGNVTLIGMRMTRIIMKVGDASSSSS</sequence>
<keyword evidence="1" id="KW-1133">Transmembrane helix</keyword>
<name>A0AAV2G7Z7_9ROSI</name>
<dbReference type="InterPro" id="IPR013216">
    <property type="entry name" value="Methyltransf_11"/>
</dbReference>
<feature type="domain" description="Methyltransferase type 11" evidence="2">
    <location>
        <begin position="106"/>
        <end position="186"/>
    </location>
</feature>
<gene>
    <name evidence="3" type="ORF">LTRI10_LOCUS46520</name>
</gene>
<dbReference type="EMBL" id="OZ034821">
    <property type="protein sequence ID" value="CAL1406818.1"/>
    <property type="molecule type" value="Genomic_DNA"/>
</dbReference>
<dbReference type="Gene3D" id="3.40.50.150">
    <property type="entry name" value="Vaccinia Virus protein VP39"/>
    <property type="match status" value="1"/>
</dbReference>
<dbReference type="AlphaFoldDB" id="A0AAV2G7Z7"/>
<organism evidence="3 4">
    <name type="scientific">Linum trigynum</name>
    <dbReference type="NCBI Taxonomy" id="586398"/>
    <lineage>
        <taxon>Eukaryota</taxon>
        <taxon>Viridiplantae</taxon>
        <taxon>Streptophyta</taxon>
        <taxon>Embryophyta</taxon>
        <taxon>Tracheophyta</taxon>
        <taxon>Spermatophyta</taxon>
        <taxon>Magnoliopsida</taxon>
        <taxon>eudicotyledons</taxon>
        <taxon>Gunneridae</taxon>
        <taxon>Pentapetalae</taxon>
        <taxon>rosids</taxon>
        <taxon>fabids</taxon>
        <taxon>Malpighiales</taxon>
        <taxon>Linaceae</taxon>
        <taxon>Linum</taxon>
    </lineage>
</organism>